<feature type="transmembrane region" description="Helical" evidence="1">
    <location>
        <begin position="39"/>
        <end position="65"/>
    </location>
</feature>
<sequence>MFKRKKEIKKPLTKVGLFVIILSVSELLFFYLLGRFLTVNIPFVIFLFYLFCVISNVLIIILLNYSRKEVFVKKEVFIDSIVEDIKLFFLKIKELKRLIPSILSTLLTIITAIIINNIINYIIVY</sequence>
<keyword evidence="1" id="KW-1133">Transmembrane helix</keyword>
<comment type="caution">
    <text evidence="2">The sequence shown here is derived from an EMBL/GenBank/DDBJ whole genome shotgun (WGS) entry which is preliminary data.</text>
</comment>
<evidence type="ECO:0000313" key="2">
    <source>
        <dbReference type="EMBL" id="GAG32713.1"/>
    </source>
</evidence>
<organism evidence="2">
    <name type="scientific">marine sediment metagenome</name>
    <dbReference type="NCBI Taxonomy" id="412755"/>
    <lineage>
        <taxon>unclassified sequences</taxon>
        <taxon>metagenomes</taxon>
        <taxon>ecological metagenomes</taxon>
    </lineage>
</organism>
<evidence type="ECO:0000256" key="1">
    <source>
        <dbReference type="SAM" id="Phobius"/>
    </source>
</evidence>
<reference evidence="2" key="1">
    <citation type="journal article" date="2014" name="Front. Microbiol.">
        <title>High frequency of phylogenetically diverse reductive dehalogenase-homologous genes in deep subseafloor sedimentary metagenomes.</title>
        <authorList>
            <person name="Kawai M."/>
            <person name="Futagami T."/>
            <person name="Toyoda A."/>
            <person name="Takaki Y."/>
            <person name="Nishi S."/>
            <person name="Hori S."/>
            <person name="Arai W."/>
            <person name="Tsubouchi T."/>
            <person name="Morono Y."/>
            <person name="Uchiyama I."/>
            <person name="Ito T."/>
            <person name="Fujiyama A."/>
            <person name="Inagaki F."/>
            <person name="Takami H."/>
        </authorList>
    </citation>
    <scope>NUCLEOTIDE SEQUENCE</scope>
    <source>
        <strain evidence="2">Expedition CK06-06</strain>
    </source>
</reference>
<gene>
    <name evidence="2" type="ORF">S01H1_66703</name>
</gene>
<feature type="transmembrane region" description="Helical" evidence="1">
    <location>
        <begin position="12"/>
        <end position="33"/>
    </location>
</feature>
<keyword evidence="1" id="KW-0472">Membrane</keyword>
<proteinExistence type="predicted"/>
<protein>
    <submittedName>
        <fullName evidence="2">Uncharacterized protein</fullName>
    </submittedName>
</protein>
<keyword evidence="1" id="KW-0812">Transmembrane</keyword>
<dbReference type="EMBL" id="BARS01044118">
    <property type="protein sequence ID" value="GAG32713.1"/>
    <property type="molecule type" value="Genomic_DNA"/>
</dbReference>
<dbReference type="AlphaFoldDB" id="X0X7T2"/>
<accession>X0X7T2</accession>
<feature type="transmembrane region" description="Helical" evidence="1">
    <location>
        <begin position="98"/>
        <end position="123"/>
    </location>
</feature>
<feature type="non-terminal residue" evidence="2">
    <location>
        <position position="125"/>
    </location>
</feature>
<name>X0X7T2_9ZZZZ</name>